<evidence type="ECO:0000313" key="8">
    <source>
        <dbReference type="Proteomes" id="UP000675747"/>
    </source>
</evidence>
<dbReference type="RefSeq" id="WP_211927784.1">
    <property type="nucleotide sequence ID" value="NZ_JAGQFT020000008.1"/>
</dbReference>
<evidence type="ECO:0000313" key="7">
    <source>
        <dbReference type="EMBL" id="MBS7458023.1"/>
    </source>
</evidence>
<organism evidence="6">
    <name type="scientific">Coralloluteibacterium stylophorae</name>
    <dbReference type="NCBI Taxonomy" id="1776034"/>
    <lineage>
        <taxon>Bacteria</taxon>
        <taxon>Pseudomonadati</taxon>
        <taxon>Pseudomonadota</taxon>
        <taxon>Gammaproteobacteria</taxon>
        <taxon>Lysobacterales</taxon>
        <taxon>Lysobacteraceae</taxon>
        <taxon>Coralloluteibacterium</taxon>
    </lineage>
</organism>
<protein>
    <recommendedName>
        <fullName evidence="2">Signaling pathway modulator ZraP</fullName>
    </recommendedName>
    <alternativeName>
        <fullName evidence="3">Zinc resistance-associated protein</fullName>
    </alternativeName>
</protein>
<feature type="chain" id="PRO_5042774325" description="Signaling pathway modulator ZraP" evidence="5">
    <location>
        <begin position="28"/>
        <end position="167"/>
    </location>
</feature>
<dbReference type="Pfam" id="PF13801">
    <property type="entry name" value="Metal_resist"/>
    <property type="match status" value="1"/>
</dbReference>
<dbReference type="AlphaFoldDB" id="A0A8J7VXT9"/>
<feature type="compositionally biased region" description="Basic and acidic residues" evidence="4">
    <location>
        <begin position="146"/>
        <end position="167"/>
    </location>
</feature>
<evidence type="ECO:0000256" key="3">
    <source>
        <dbReference type="ARBA" id="ARBA00045001"/>
    </source>
</evidence>
<feature type="signal peptide" evidence="5">
    <location>
        <begin position="1"/>
        <end position="27"/>
    </location>
</feature>
<reference evidence="7 8" key="1">
    <citation type="journal article" date="2021" name="Microbiol. Resour. Announc.">
        <title>Draft Genome Sequence of Coralloluteibacterium stylophorae LMG 29479T.</title>
        <authorList>
            <person name="Karlyshev A.V."/>
            <person name="Kudryashova E.B."/>
            <person name="Ariskina E.V."/>
            <person name="Conroy A.P."/>
            <person name="Abidueva E.Y."/>
        </authorList>
    </citation>
    <scope>NUCLEOTIDE SEQUENCE [LARGE SCALE GENOMIC DNA]</scope>
    <source>
        <strain evidence="7 8">LMG 29479</strain>
    </source>
</reference>
<comment type="caution">
    <text evidence="6">The sequence shown here is derived from an EMBL/GenBank/DDBJ whole genome shotgun (WGS) entry which is preliminary data.</text>
</comment>
<feature type="region of interest" description="Disordered" evidence="4">
    <location>
        <begin position="134"/>
        <end position="167"/>
    </location>
</feature>
<sequence length="167" mass="18481">MTPTARTLLIASLLVNVLLAAALATFALRGDDGPPRPPGPGGMPHPREIVEALGSGQRPLLRRAWETHRNDIRARWRDMHDARAAIPRILRQRPFEATALEHGFARLRRAESRTAAAAQAAMVDFAASLDDEGRAHLAEVMTPPEPRGHERDEERGGERRDENGARR</sequence>
<evidence type="ECO:0000313" key="6">
    <source>
        <dbReference type="EMBL" id="MBR0563896.1"/>
    </source>
</evidence>
<name>A0A8J7VXT9_9GAMM</name>
<dbReference type="Proteomes" id="UP000675747">
    <property type="component" value="Unassembled WGS sequence"/>
</dbReference>
<keyword evidence="5" id="KW-0732">Signal</keyword>
<reference evidence="6" key="2">
    <citation type="submission" date="2021-04" db="EMBL/GenBank/DDBJ databases">
        <authorList>
            <person name="Karlyshev A.V."/>
        </authorList>
    </citation>
    <scope>NUCLEOTIDE SEQUENCE</scope>
    <source>
        <strain evidence="6">LMG 29479</strain>
    </source>
</reference>
<dbReference type="EMBL" id="JAGQFT020000008">
    <property type="protein sequence ID" value="MBS7458023.1"/>
    <property type="molecule type" value="Genomic_DNA"/>
</dbReference>
<proteinExistence type="inferred from homology"/>
<accession>A0A8J7VXT9</accession>
<dbReference type="EMBL" id="JAGQFT010000196">
    <property type="protein sequence ID" value="MBR0563896.1"/>
    <property type="molecule type" value="Genomic_DNA"/>
</dbReference>
<evidence type="ECO:0000256" key="1">
    <source>
        <dbReference type="ARBA" id="ARBA00044945"/>
    </source>
</evidence>
<dbReference type="InterPro" id="IPR025961">
    <property type="entry name" value="Metal_resist"/>
</dbReference>
<gene>
    <name evidence="7" type="ORF">KB893_012865</name>
    <name evidence="6" type="ORF">KB893_15460</name>
</gene>
<evidence type="ECO:0000256" key="2">
    <source>
        <dbReference type="ARBA" id="ARBA00044983"/>
    </source>
</evidence>
<evidence type="ECO:0000256" key="5">
    <source>
        <dbReference type="SAM" id="SignalP"/>
    </source>
</evidence>
<keyword evidence="8" id="KW-1185">Reference proteome</keyword>
<comment type="similarity">
    <text evidence="1">Belongs to the ZraP family.</text>
</comment>
<evidence type="ECO:0000256" key="4">
    <source>
        <dbReference type="SAM" id="MobiDB-lite"/>
    </source>
</evidence>